<dbReference type="GeneID" id="33570757"/>
<proteinExistence type="predicted"/>
<dbReference type="EMBL" id="MCFF01000029">
    <property type="protein sequence ID" value="ORZ11002.1"/>
    <property type="molecule type" value="Genomic_DNA"/>
</dbReference>
<feature type="compositionally biased region" description="Basic and acidic residues" evidence="1">
    <location>
        <begin position="424"/>
        <end position="436"/>
    </location>
</feature>
<evidence type="ECO:0000313" key="4">
    <source>
        <dbReference type="Proteomes" id="UP000193648"/>
    </source>
</evidence>
<dbReference type="RefSeq" id="XP_021879790.1">
    <property type="nucleotide sequence ID" value="XM_022028914.1"/>
</dbReference>
<accession>A0A1Y2GLL3</accession>
<gene>
    <name evidence="3" type="ORF">BCR41DRAFT_397845</name>
    <name evidence="2" type="ORF">BCR41DRAFT_398166</name>
</gene>
<dbReference type="OrthoDB" id="2492842at2759"/>
<name>A0A1Y2GLL3_9FUNG</name>
<reference evidence="2 4" key="1">
    <citation type="submission" date="2016-07" db="EMBL/GenBank/DDBJ databases">
        <title>Pervasive Adenine N6-methylation of Active Genes in Fungi.</title>
        <authorList>
            <consortium name="DOE Joint Genome Institute"/>
            <person name="Mondo S.J."/>
            <person name="Dannebaum R.O."/>
            <person name="Kuo R.C."/>
            <person name="Labutti K."/>
            <person name="Haridas S."/>
            <person name="Kuo A."/>
            <person name="Salamov A."/>
            <person name="Ahrendt S.R."/>
            <person name="Lipzen A."/>
            <person name="Sullivan W."/>
            <person name="Andreopoulos W.B."/>
            <person name="Clum A."/>
            <person name="Lindquist E."/>
            <person name="Daum C."/>
            <person name="Ramamoorthy G.K."/>
            <person name="Gryganskyi A."/>
            <person name="Culley D."/>
            <person name="Magnuson J.K."/>
            <person name="James T.Y."/>
            <person name="O'Malley M.A."/>
            <person name="Stajich J.E."/>
            <person name="Spatafora J.W."/>
            <person name="Visel A."/>
            <person name="Grigoriev I.V."/>
        </authorList>
    </citation>
    <scope>NUCLEOTIDE SEQUENCE [LARGE SCALE GENOMIC DNA]</scope>
    <source>
        <strain evidence="2 4">NRRL 3116</strain>
    </source>
</reference>
<protein>
    <submittedName>
        <fullName evidence="2">Uncharacterized protein</fullName>
    </submittedName>
</protein>
<evidence type="ECO:0000313" key="2">
    <source>
        <dbReference type="EMBL" id="ORZ11002.1"/>
    </source>
</evidence>
<dbReference type="EMBL" id="MCFF01000027">
    <property type="protein sequence ID" value="ORZ11693.1"/>
    <property type="molecule type" value="Genomic_DNA"/>
</dbReference>
<sequence length="436" mass="49309">MQFQRPSPPQQQQQQHYDYFNKQPCFSSQNHVLPCLLAAIILKQARTSGNSGLDCLAQIKSSRGLVKRNSSAAAVHLHLQDQYQQCPSSLSQLSDVTTLVTEEQNRNHLDTYSTITERVGAQDFSPERTASPPPGPRPSFMETIAELESNIKTDSSDNQMKELLQQRMNETLRRWKLEHELKLDQLCMRLEPIRQEPVQPDRVVKKRGRPPKKRKIQDQPPDVSTAPVNESLNISDSIIDRTAAFPQSQARIFKCMESLRRSRFFLESADRDKVQDGFRVEASIWNTTMTTGMIQLIEEVIQIFLSPCPTYNSSVVQQTASFGIPVNLSPVRTGSWRFGIIMEPIPTTEAILTIKGSGPTGGKGGDKDNPRCELSHNAHRHPFESTKFMLHKHPTSGNTPKLGQDTRMHKSTKGRVQRTMLDGRATEPRDLFEIGR</sequence>
<comment type="caution">
    <text evidence="2">The sequence shown here is derived from an EMBL/GenBank/DDBJ whole genome shotgun (WGS) entry which is preliminary data.</text>
</comment>
<feature type="region of interest" description="Disordered" evidence="1">
    <location>
        <begin position="198"/>
        <end position="228"/>
    </location>
</feature>
<organism evidence="2 4">
    <name type="scientific">Lobosporangium transversale</name>
    <dbReference type="NCBI Taxonomy" id="64571"/>
    <lineage>
        <taxon>Eukaryota</taxon>
        <taxon>Fungi</taxon>
        <taxon>Fungi incertae sedis</taxon>
        <taxon>Mucoromycota</taxon>
        <taxon>Mortierellomycotina</taxon>
        <taxon>Mortierellomycetes</taxon>
        <taxon>Mortierellales</taxon>
        <taxon>Mortierellaceae</taxon>
        <taxon>Lobosporangium</taxon>
    </lineage>
</organism>
<evidence type="ECO:0000256" key="1">
    <source>
        <dbReference type="SAM" id="MobiDB-lite"/>
    </source>
</evidence>
<keyword evidence="4" id="KW-1185">Reference proteome</keyword>
<dbReference type="Proteomes" id="UP000193648">
    <property type="component" value="Unassembled WGS sequence"/>
</dbReference>
<feature type="region of interest" description="Disordered" evidence="1">
    <location>
        <begin position="390"/>
        <end position="436"/>
    </location>
</feature>
<evidence type="ECO:0000313" key="3">
    <source>
        <dbReference type="EMBL" id="ORZ11693.1"/>
    </source>
</evidence>
<dbReference type="AlphaFoldDB" id="A0A1Y2GLL3"/>
<dbReference type="InParanoid" id="A0A1Y2GLL3"/>
<feature type="compositionally biased region" description="Basic residues" evidence="1">
    <location>
        <begin position="204"/>
        <end position="215"/>
    </location>
</feature>